<dbReference type="SMART" id="SM00086">
    <property type="entry name" value="PAC"/>
    <property type="match status" value="1"/>
</dbReference>
<dbReference type="CDD" id="cd00075">
    <property type="entry name" value="HATPase"/>
    <property type="match status" value="1"/>
</dbReference>
<dbReference type="InterPro" id="IPR003594">
    <property type="entry name" value="HATPase_dom"/>
</dbReference>
<feature type="coiled-coil region" evidence="8">
    <location>
        <begin position="121"/>
        <end position="148"/>
    </location>
</feature>
<dbReference type="PROSITE" id="PS50112">
    <property type="entry name" value="PAS"/>
    <property type="match status" value="1"/>
</dbReference>
<sequence length="494" mass="54196">MEQAGYDATLWRLTLQHSPIGMVLVDLDGRLTMVNRAACTMLGRDADDLRACTFQEITHPDDLDADLAQFERTLAGEIDSYRILKRYLRPDGSVVWGDLSVALVRDDTGEPQHFISQILDVSEEHERRDHLERTVAELETERSTLEAIFDTVNVGLLLIDADGRYERSNRRHQETMRLPFPDGHDGHAGQLGHVYRPDGVTLLTREEMPSWRATRGEEFDDYLYWVGHDPVTRSAFSTSARQVRGADGERRGATIAYQEVTDLMRALAVKDEFVASVSHELRTPLTAVLGHLEILAESDELPPPVRRQLGVVRRNAERLRTLVSDLLEVAQAHAGSLQLDRDTVDVARLVHEALEAAAPAAAAAGVGLEVDVPEVLDALVDGQRLRQVVDNLVSNAVKYTDRGGAAGVRVGVDGTTLDIRVHDSGIGMNAAEVERAFTRFFRGSGALERHRPGTGLGLTIVQSIVEAHGGSISLSSEPGTGTEFHVRLPGAVLG</sequence>
<dbReference type="SMART" id="SM00388">
    <property type="entry name" value="HisKA"/>
    <property type="match status" value="1"/>
</dbReference>
<dbReference type="NCBIfam" id="TIGR00229">
    <property type="entry name" value="sensory_box"/>
    <property type="match status" value="1"/>
</dbReference>
<comment type="caution">
    <text evidence="12">The sequence shown here is derived from an EMBL/GenBank/DDBJ whole genome shotgun (WGS) entry which is preliminary data.</text>
</comment>
<dbReference type="PANTHER" id="PTHR43047:SF72">
    <property type="entry name" value="OSMOSENSING HISTIDINE PROTEIN KINASE SLN1"/>
    <property type="match status" value="1"/>
</dbReference>
<keyword evidence="8" id="KW-0175">Coiled coil</keyword>
<dbReference type="CDD" id="cd00082">
    <property type="entry name" value="HisKA"/>
    <property type="match status" value="1"/>
</dbReference>
<keyword evidence="7" id="KW-0902">Two-component regulatory system</keyword>
<evidence type="ECO:0000259" key="11">
    <source>
        <dbReference type="PROSITE" id="PS50113"/>
    </source>
</evidence>
<reference evidence="12 13" key="1">
    <citation type="submission" date="2021-01" db="EMBL/GenBank/DDBJ databases">
        <title>Sequencing the genomes of 1000 actinobacteria strains.</title>
        <authorList>
            <person name="Klenk H.-P."/>
        </authorList>
    </citation>
    <scope>NUCLEOTIDE SEQUENCE [LARGE SCALE GENOMIC DNA]</scope>
    <source>
        <strain evidence="12 13">DSM 18239</strain>
    </source>
</reference>
<dbReference type="InterPro" id="IPR035965">
    <property type="entry name" value="PAS-like_dom_sf"/>
</dbReference>
<feature type="domain" description="Histidine kinase" evidence="9">
    <location>
        <begin position="276"/>
        <end position="492"/>
    </location>
</feature>
<evidence type="ECO:0000259" key="10">
    <source>
        <dbReference type="PROSITE" id="PS50112"/>
    </source>
</evidence>
<keyword evidence="6" id="KW-0418">Kinase</keyword>
<dbReference type="EMBL" id="JAFBBZ010000001">
    <property type="protein sequence ID" value="MBM7506671.1"/>
    <property type="molecule type" value="Genomic_DNA"/>
</dbReference>
<dbReference type="Pfam" id="PF00512">
    <property type="entry name" value="HisKA"/>
    <property type="match status" value="1"/>
</dbReference>
<evidence type="ECO:0000256" key="8">
    <source>
        <dbReference type="SAM" id="Coils"/>
    </source>
</evidence>
<evidence type="ECO:0000259" key="9">
    <source>
        <dbReference type="PROSITE" id="PS50109"/>
    </source>
</evidence>
<dbReference type="RefSeq" id="WP_193669212.1">
    <property type="nucleotide sequence ID" value="NZ_JACDTV010000008.1"/>
</dbReference>
<dbReference type="SUPFAM" id="SSF47384">
    <property type="entry name" value="Homodimeric domain of signal transducing histidine kinase"/>
    <property type="match status" value="1"/>
</dbReference>
<keyword evidence="4" id="KW-0597">Phosphoprotein</keyword>
<dbReference type="InterPro" id="IPR004358">
    <property type="entry name" value="Sig_transdc_His_kin-like_C"/>
</dbReference>
<evidence type="ECO:0000313" key="13">
    <source>
        <dbReference type="Proteomes" id="UP000732378"/>
    </source>
</evidence>
<feature type="domain" description="PAS" evidence="10">
    <location>
        <begin position="7"/>
        <end position="77"/>
    </location>
</feature>
<dbReference type="InterPro" id="IPR005467">
    <property type="entry name" value="His_kinase_dom"/>
</dbReference>
<dbReference type="SUPFAM" id="SSF55785">
    <property type="entry name" value="PYP-like sensor domain (PAS domain)"/>
    <property type="match status" value="2"/>
</dbReference>
<dbReference type="Gene3D" id="3.30.565.10">
    <property type="entry name" value="Histidine kinase-like ATPase, C-terminal domain"/>
    <property type="match status" value="1"/>
</dbReference>
<evidence type="ECO:0000256" key="6">
    <source>
        <dbReference type="ARBA" id="ARBA00022777"/>
    </source>
</evidence>
<evidence type="ECO:0000256" key="7">
    <source>
        <dbReference type="ARBA" id="ARBA00023012"/>
    </source>
</evidence>
<dbReference type="SMART" id="SM00091">
    <property type="entry name" value="PAS"/>
    <property type="match status" value="2"/>
</dbReference>
<dbReference type="Proteomes" id="UP000732378">
    <property type="component" value="Unassembled WGS sequence"/>
</dbReference>
<dbReference type="InterPro" id="IPR003661">
    <property type="entry name" value="HisK_dim/P_dom"/>
</dbReference>
<dbReference type="Pfam" id="PF00989">
    <property type="entry name" value="PAS"/>
    <property type="match status" value="1"/>
</dbReference>
<dbReference type="InterPro" id="IPR000700">
    <property type="entry name" value="PAS-assoc_C"/>
</dbReference>
<evidence type="ECO:0000256" key="4">
    <source>
        <dbReference type="ARBA" id="ARBA00022553"/>
    </source>
</evidence>
<name>A0ABS2M687_9ACTN</name>
<dbReference type="PROSITE" id="PS50109">
    <property type="entry name" value="HIS_KIN"/>
    <property type="match status" value="1"/>
</dbReference>
<accession>A0ABS2M687</accession>
<proteinExistence type="predicted"/>
<evidence type="ECO:0000256" key="1">
    <source>
        <dbReference type="ARBA" id="ARBA00000085"/>
    </source>
</evidence>
<dbReference type="SMART" id="SM00387">
    <property type="entry name" value="HATPase_c"/>
    <property type="match status" value="1"/>
</dbReference>
<dbReference type="Pfam" id="PF02518">
    <property type="entry name" value="HATPase_c"/>
    <property type="match status" value="1"/>
</dbReference>
<gene>
    <name evidence="12" type="ORF">JOE61_000485</name>
</gene>
<evidence type="ECO:0000256" key="3">
    <source>
        <dbReference type="ARBA" id="ARBA00012438"/>
    </source>
</evidence>
<comment type="catalytic activity">
    <reaction evidence="1">
        <text>ATP + protein L-histidine = ADP + protein N-phospho-L-histidine.</text>
        <dbReference type="EC" id="2.7.13.3"/>
    </reaction>
</comment>
<evidence type="ECO:0000313" key="12">
    <source>
        <dbReference type="EMBL" id="MBM7506671.1"/>
    </source>
</evidence>
<comment type="subcellular location">
    <subcellularLocation>
        <location evidence="2">Cell membrane</location>
    </subcellularLocation>
</comment>
<dbReference type="InterPro" id="IPR036097">
    <property type="entry name" value="HisK_dim/P_sf"/>
</dbReference>
<dbReference type="InterPro" id="IPR001610">
    <property type="entry name" value="PAC"/>
</dbReference>
<keyword evidence="13" id="KW-1185">Reference proteome</keyword>
<dbReference type="PROSITE" id="PS50113">
    <property type="entry name" value="PAC"/>
    <property type="match status" value="1"/>
</dbReference>
<dbReference type="InterPro" id="IPR013767">
    <property type="entry name" value="PAS_fold"/>
</dbReference>
<dbReference type="Gene3D" id="3.30.450.20">
    <property type="entry name" value="PAS domain"/>
    <property type="match status" value="2"/>
</dbReference>
<feature type="domain" description="PAC" evidence="11">
    <location>
        <begin position="81"/>
        <end position="133"/>
    </location>
</feature>
<organism evidence="12 13">
    <name type="scientific">Nocardioides salarius</name>
    <dbReference type="NCBI Taxonomy" id="374513"/>
    <lineage>
        <taxon>Bacteria</taxon>
        <taxon>Bacillati</taxon>
        <taxon>Actinomycetota</taxon>
        <taxon>Actinomycetes</taxon>
        <taxon>Propionibacteriales</taxon>
        <taxon>Nocardioidaceae</taxon>
        <taxon>Nocardioides</taxon>
    </lineage>
</organism>
<dbReference type="InterPro" id="IPR036890">
    <property type="entry name" value="HATPase_C_sf"/>
</dbReference>
<dbReference type="EC" id="2.7.13.3" evidence="3"/>
<dbReference type="Gene3D" id="1.10.287.130">
    <property type="match status" value="1"/>
</dbReference>
<dbReference type="PANTHER" id="PTHR43047">
    <property type="entry name" value="TWO-COMPONENT HISTIDINE PROTEIN KINASE"/>
    <property type="match status" value="1"/>
</dbReference>
<keyword evidence="5" id="KW-0808">Transferase</keyword>
<evidence type="ECO:0000256" key="2">
    <source>
        <dbReference type="ARBA" id="ARBA00004236"/>
    </source>
</evidence>
<protein>
    <recommendedName>
        <fullName evidence="3">histidine kinase</fullName>
        <ecNumber evidence="3">2.7.13.3</ecNumber>
    </recommendedName>
</protein>
<dbReference type="SUPFAM" id="SSF55874">
    <property type="entry name" value="ATPase domain of HSP90 chaperone/DNA topoisomerase II/histidine kinase"/>
    <property type="match status" value="1"/>
</dbReference>
<dbReference type="InterPro" id="IPR000014">
    <property type="entry name" value="PAS"/>
</dbReference>
<evidence type="ECO:0000256" key="5">
    <source>
        <dbReference type="ARBA" id="ARBA00022679"/>
    </source>
</evidence>
<dbReference type="PRINTS" id="PR00344">
    <property type="entry name" value="BCTRLSENSOR"/>
</dbReference>
<dbReference type="CDD" id="cd00130">
    <property type="entry name" value="PAS"/>
    <property type="match status" value="1"/>
</dbReference>